<evidence type="ECO:0000313" key="1">
    <source>
        <dbReference type="EMBL" id="OAF05503.1"/>
    </source>
</evidence>
<organism evidence="1 2">
    <name type="scientific">Bradyrhizobium centrolobii</name>
    <dbReference type="NCBI Taxonomy" id="1505087"/>
    <lineage>
        <taxon>Bacteria</taxon>
        <taxon>Pseudomonadati</taxon>
        <taxon>Pseudomonadota</taxon>
        <taxon>Alphaproteobacteria</taxon>
        <taxon>Hyphomicrobiales</taxon>
        <taxon>Nitrobacteraceae</taxon>
        <taxon>Bradyrhizobium</taxon>
    </lineage>
</organism>
<gene>
    <name evidence="1" type="ORF">AYJ54_00935</name>
</gene>
<sequence length="59" mass="6440">MGALPFDEAAAHRSIAPRVPHNDQAPRLVPPAADRIGRSMNLSGSLCEMAKFLLDQRNE</sequence>
<protein>
    <submittedName>
        <fullName evidence="1">Uncharacterized protein</fullName>
    </submittedName>
</protein>
<keyword evidence="2" id="KW-1185">Reference proteome</keyword>
<dbReference type="AlphaFoldDB" id="A0A176YFT8"/>
<comment type="caution">
    <text evidence="1">The sequence shown here is derived from an EMBL/GenBank/DDBJ whole genome shotgun (WGS) entry which is preliminary data.</text>
</comment>
<reference evidence="1 2" key="1">
    <citation type="submission" date="2016-03" db="EMBL/GenBank/DDBJ databases">
        <title>Draft Genome Sequence of the Strain BR 10245 (Bradyrhizobium sp.) isolated from nodules of Centrolobium paraense.</title>
        <authorList>
            <person name="Simoes-Araujo J.L.Sr."/>
            <person name="Barauna A.C."/>
            <person name="Silva K."/>
            <person name="Zilli J.E."/>
        </authorList>
    </citation>
    <scope>NUCLEOTIDE SEQUENCE [LARGE SCALE GENOMIC DNA]</scope>
    <source>
        <strain evidence="1 2">BR 10245</strain>
    </source>
</reference>
<name>A0A176YFT8_9BRAD</name>
<evidence type="ECO:0000313" key="2">
    <source>
        <dbReference type="Proteomes" id="UP000076959"/>
    </source>
</evidence>
<dbReference type="Proteomes" id="UP000076959">
    <property type="component" value="Unassembled WGS sequence"/>
</dbReference>
<accession>A0A176YFT8</accession>
<dbReference type="EMBL" id="LUUB01000079">
    <property type="protein sequence ID" value="OAF05503.1"/>
    <property type="molecule type" value="Genomic_DNA"/>
</dbReference>
<proteinExistence type="predicted"/>